<dbReference type="PANTHER" id="PTHR13768">
    <property type="entry name" value="SOLUBLE NSF ATTACHMENT PROTEIN SNAP"/>
    <property type="match status" value="1"/>
</dbReference>
<dbReference type="GO" id="GO:0006886">
    <property type="term" value="P:intracellular protein transport"/>
    <property type="evidence" value="ECO:0007669"/>
    <property type="project" value="UniProtKB-UniRule"/>
</dbReference>
<dbReference type="InterPro" id="IPR011990">
    <property type="entry name" value="TPR-like_helical_dom_sf"/>
</dbReference>
<evidence type="ECO:0000256" key="7">
    <source>
        <dbReference type="RuleBase" id="RU367013"/>
    </source>
</evidence>
<name>Q6CPC6_KLULA</name>
<keyword evidence="3 7" id="KW-0813">Transport</keyword>
<dbReference type="Proteomes" id="UP000000598">
    <property type="component" value="Chromosome E"/>
</dbReference>
<dbReference type="OMA" id="WSVKEYL"/>
<evidence type="ECO:0000256" key="1">
    <source>
        <dbReference type="ARBA" id="ARBA00004170"/>
    </source>
</evidence>
<dbReference type="PANTHER" id="PTHR13768:SF8">
    <property type="entry name" value="ALPHA-SOLUBLE NSF ATTACHMENT PROTEIN"/>
    <property type="match status" value="1"/>
</dbReference>
<dbReference type="InterPro" id="IPR000744">
    <property type="entry name" value="NSF_attach"/>
</dbReference>
<evidence type="ECO:0000256" key="6">
    <source>
        <dbReference type="ARBA" id="ARBA00023136"/>
    </source>
</evidence>
<dbReference type="eggNOG" id="KOG1586">
    <property type="taxonomic scope" value="Eukaryota"/>
</dbReference>
<keyword evidence="6 7" id="KW-0472">Membrane</keyword>
<evidence type="ECO:0000256" key="2">
    <source>
        <dbReference type="ARBA" id="ARBA00010050"/>
    </source>
</evidence>
<dbReference type="Pfam" id="PF14938">
    <property type="entry name" value="SNAP"/>
    <property type="match status" value="1"/>
</dbReference>
<dbReference type="EMBL" id="CR382125">
    <property type="protein sequence ID" value="CAG99300.1"/>
    <property type="molecule type" value="Genomic_DNA"/>
</dbReference>
<dbReference type="SUPFAM" id="SSF48452">
    <property type="entry name" value="TPR-like"/>
    <property type="match status" value="1"/>
</dbReference>
<dbReference type="STRING" id="284590.Q6CPC6"/>
<dbReference type="Gene3D" id="1.25.40.10">
    <property type="entry name" value="Tetratricopeptide repeat domain"/>
    <property type="match status" value="1"/>
</dbReference>
<comment type="subcellular location">
    <subcellularLocation>
        <location evidence="1 7">Membrane</location>
        <topology evidence="1 7">Peripheral membrane protein</topology>
    </subcellularLocation>
</comment>
<dbReference type="GO" id="GO:0035494">
    <property type="term" value="P:SNARE complex disassembly"/>
    <property type="evidence" value="ECO:0007669"/>
    <property type="project" value="TreeGrafter"/>
</dbReference>
<evidence type="ECO:0000313" key="8">
    <source>
        <dbReference type="EMBL" id="CAG99300.1"/>
    </source>
</evidence>
<evidence type="ECO:0000313" key="9">
    <source>
        <dbReference type="Proteomes" id="UP000000598"/>
    </source>
</evidence>
<keyword evidence="4 7" id="KW-0931">ER-Golgi transport</keyword>
<evidence type="ECO:0000256" key="4">
    <source>
        <dbReference type="ARBA" id="ARBA00022892"/>
    </source>
</evidence>
<dbReference type="FunFam" id="1.25.40.10:FF:000049">
    <property type="entry name" value="Alpha-soluble NSF attachment protein-like"/>
    <property type="match status" value="1"/>
</dbReference>
<dbReference type="GO" id="GO:0005774">
    <property type="term" value="C:vacuolar membrane"/>
    <property type="evidence" value="ECO:0007669"/>
    <property type="project" value="TreeGrafter"/>
</dbReference>
<dbReference type="GO" id="GO:0005483">
    <property type="term" value="F:soluble NSF attachment protein activity"/>
    <property type="evidence" value="ECO:0007669"/>
    <property type="project" value="UniProtKB-ARBA"/>
</dbReference>
<dbReference type="GO" id="GO:0031201">
    <property type="term" value="C:SNARE complex"/>
    <property type="evidence" value="ECO:0007669"/>
    <property type="project" value="TreeGrafter"/>
</dbReference>
<accession>Q6CPC6</accession>
<comment type="similarity">
    <text evidence="2 7">Belongs to the SNAP family.</text>
</comment>
<dbReference type="InParanoid" id="Q6CPC6"/>
<dbReference type="AlphaFoldDB" id="Q6CPC6"/>
<comment type="function">
    <text evidence="7">Required for vesicular transport between the endoplasmic reticulum and the Golgi apparatus.</text>
</comment>
<dbReference type="CDD" id="cd15832">
    <property type="entry name" value="SNAP"/>
    <property type="match status" value="1"/>
</dbReference>
<dbReference type="GO" id="GO:0019905">
    <property type="term" value="F:syntaxin binding"/>
    <property type="evidence" value="ECO:0007669"/>
    <property type="project" value="TreeGrafter"/>
</dbReference>
<dbReference type="PaxDb" id="284590-Q6CPC6"/>
<keyword evidence="9" id="KW-1185">Reference proteome</keyword>
<dbReference type="FunCoup" id="Q6CPC6">
    <property type="interactions" value="942"/>
</dbReference>
<dbReference type="HOGENOM" id="CLU_046329_0_2_1"/>
<protein>
    <submittedName>
        <fullName evidence="8">KLLA0E05919p</fullName>
    </submittedName>
</protein>
<dbReference type="PRINTS" id="PR00448">
    <property type="entry name" value="NSFATTACHMNT"/>
</dbReference>
<proteinExistence type="inferred from homology"/>
<reference evidence="8 9" key="1">
    <citation type="journal article" date="2004" name="Nature">
        <title>Genome evolution in yeasts.</title>
        <authorList>
            <consortium name="Genolevures"/>
            <person name="Dujon B."/>
            <person name="Sherman D."/>
            <person name="Fischer G."/>
            <person name="Durrens P."/>
            <person name="Casaregola S."/>
            <person name="Lafontaine I."/>
            <person name="de Montigny J."/>
            <person name="Marck C."/>
            <person name="Neuveglise C."/>
            <person name="Talla E."/>
            <person name="Goffard N."/>
            <person name="Frangeul L."/>
            <person name="Aigle M."/>
            <person name="Anthouard V."/>
            <person name="Babour A."/>
            <person name="Barbe V."/>
            <person name="Barnay S."/>
            <person name="Blanchin S."/>
            <person name="Beckerich J.M."/>
            <person name="Beyne E."/>
            <person name="Bleykasten C."/>
            <person name="Boisrame A."/>
            <person name="Boyer J."/>
            <person name="Cattolico L."/>
            <person name="Confanioleri F."/>
            <person name="de Daruvar A."/>
            <person name="Despons L."/>
            <person name="Fabre E."/>
            <person name="Fairhead C."/>
            <person name="Ferry-Dumazet H."/>
            <person name="Groppi A."/>
            <person name="Hantraye F."/>
            <person name="Hennequin C."/>
            <person name="Jauniaux N."/>
            <person name="Joyet P."/>
            <person name="Kachouri R."/>
            <person name="Kerrest A."/>
            <person name="Koszul R."/>
            <person name="Lemaire M."/>
            <person name="Lesur I."/>
            <person name="Ma L."/>
            <person name="Muller H."/>
            <person name="Nicaud J.M."/>
            <person name="Nikolski M."/>
            <person name="Oztas S."/>
            <person name="Ozier-Kalogeropoulos O."/>
            <person name="Pellenz S."/>
            <person name="Potier S."/>
            <person name="Richard G.F."/>
            <person name="Straub M.L."/>
            <person name="Suleau A."/>
            <person name="Swennene D."/>
            <person name="Tekaia F."/>
            <person name="Wesolowski-Louvel M."/>
            <person name="Westhof E."/>
            <person name="Wirth B."/>
            <person name="Zeniou-Meyer M."/>
            <person name="Zivanovic I."/>
            <person name="Bolotin-Fukuhara M."/>
            <person name="Thierry A."/>
            <person name="Bouchier C."/>
            <person name="Caudron B."/>
            <person name="Scarpelli C."/>
            <person name="Gaillardin C."/>
            <person name="Weissenbach J."/>
            <person name="Wincker P."/>
            <person name="Souciet J.L."/>
        </authorList>
    </citation>
    <scope>NUCLEOTIDE SEQUENCE [LARGE SCALE GENOMIC DNA]</scope>
    <source>
        <strain evidence="9">ATCC 8585 / CBS 2359 / DSM 70799 / NBRC 1267 / NRRL Y-1140 / WM37</strain>
    </source>
</reference>
<sequence>MSDVKEIIAKAEKKAKPSSGFFSFLSGSDSYRYEEAADLYIEAANLYRLRKELDQAGDTFLRAAECQIQASNEDEAGNTYIEAYKCFKTGSSPAQAAESLAKSIDIFTRRGQFRRGANFKFELAELQEQQLQDYPSAIANYETAGDWYLQDQAIALSNKSYIKCADLKALNGDYLEATEILKKVVENSLGNKLSQWSLKEYLLKIGLCYLAAGDVVAADKSLNESQSLDPSFSQSREFELLSNVIEAVREGDTEKLSQKIYEYDRFNKLDHWKTTILLKVKNTIVEADDDLL</sequence>
<dbReference type="KEGG" id="kla:KLLA0_E05919g"/>
<organism evidence="8 9">
    <name type="scientific">Kluyveromyces lactis (strain ATCC 8585 / CBS 2359 / DSM 70799 / NBRC 1267 / NRRL Y-1140 / WM37)</name>
    <name type="common">Yeast</name>
    <name type="synonym">Candida sphaerica</name>
    <dbReference type="NCBI Taxonomy" id="284590"/>
    <lineage>
        <taxon>Eukaryota</taxon>
        <taxon>Fungi</taxon>
        <taxon>Dikarya</taxon>
        <taxon>Ascomycota</taxon>
        <taxon>Saccharomycotina</taxon>
        <taxon>Saccharomycetes</taxon>
        <taxon>Saccharomycetales</taxon>
        <taxon>Saccharomycetaceae</taxon>
        <taxon>Kluyveromyces</taxon>
    </lineage>
</organism>
<keyword evidence="5 7" id="KW-0653">Protein transport</keyword>
<evidence type="ECO:0000256" key="5">
    <source>
        <dbReference type="ARBA" id="ARBA00022927"/>
    </source>
</evidence>
<gene>
    <name evidence="8" type="ORF">KLLA0_E05919g</name>
</gene>
<evidence type="ECO:0000256" key="3">
    <source>
        <dbReference type="ARBA" id="ARBA00022448"/>
    </source>
</evidence>